<dbReference type="OrthoDB" id="1109375at2759"/>
<feature type="domain" description="Reverse transcriptase zinc-binding" evidence="1">
    <location>
        <begin position="25"/>
        <end position="63"/>
    </location>
</feature>
<comment type="caution">
    <text evidence="2">The sequence shown here is derived from an EMBL/GenBank/DDBJ whole genome shotgun (WGS) entry which is preliminary data.</text>
</comment>
<dbReference type="PANTHER" id="PTHR33116:SF84">
    <property type="entry name" value="RNA-DIRECTED DNA POLYMERASE"/>
    <property type="match status" value="1"/>
</dbReference>
<name>A0A2U1KRD0_ARTAN</name>
<proteinExistence type="predicted"/>
<keyword evidence="2" id="KW-0695">RNA-directed DNA polymerase</keyword>
<accession>A0A2U1KRD0</accession>
<dbReference type="EMBL" id="PKPP01014775">
    <property type="protein sequence ID" value="PWA39286.1"/>
    <property type="molecule type" value="Genomic_DNA"/>
</dbReference>
<evidence type="ECO:0000259" key="1">
    <source>
        <dbReference type="Pfam" id="PF13966"/>
    </source>
</evidence>
<dbReference type="STRING" id="35608.A0A2U1KRD0"/>
<dbReference type="Pfam" id="PF13966">
    <property type="entry name" value="zf-RVT"/>
    <property type="match status" value="1"/>
</dbReference>
<sequence length="163" mass="19514">MVIKPTFQSTKLGKIGGSEMIMSHGDRLLKWYPEKQVQCPLCEECPDSHEHLFFECPYSTLIWQDMKKRIKKDEWSDKWKEILFDISEMPCNNNIMSIMRRLVLAACVYYIWTERNKRIFSNEKKDYKEVLKDIISNIRFKMASLTVKDSNMVNEVYKQWKSP</sequence>
<reference evidence="2 3" key="1">
    <citation type="journal article" date="2018" name="Mol. Plant">
        <title>The genome of Artemisia annua provides insight into the evolution of Asteraceae family and artemisinin biosynthesis.</title>
        <authorList>
            <person name="Shen Q."/>
            <person name="Zhang L."/>
            <person name="Liao Z."/>
            <person name="Wang S."/>
            <person name="Yan T."/>
            <person name="Shi P."/>
            <person name="Liu M."/>
            <person name="Fu X."/>
            <person name="Pan Q."/>
            <person name="Wang Y."/>
            <person name="Lv Z."/>
            <person name="Lu X."/>
            <person name="Zhang F."/>
            <person name="Jiang W."/>
            <person name="Ma Y."/>
            <person name="Chen M."/>
            <person name="Hao X."/>
            <person name="Li L."/>
            <person name="Tang Y."/>
            <person name="Lv G."/>
            <person name="Zhou Y."/>
            <person name="Sun X."/>
            <person name="Brodelius P.E."/>
            <person name="Rose J.K.C."/>
            <person name="Tang K."/>
        </authorList>
    </citation>
    <scope>NUCLEOTIDE SEQUENCE [LARGE SCALE GENOMIC DNA]</scope>
    <source>
        <strain evidence="3">cv. Huhao1</strain>
        <tissue evidence="2">Leaf</tissue>
    </source>
</reference>
<dbReference type="PANTHER" id="PTHR33116">
    <property type="entry name" value="REVERSE TRANSCRIPTASE ZINC-BINDING DOMAIN-CONTAINING PROTEIN-RELATED-RELATED"/>
    <property type="match status" value="1"/>
</dbReference>
<dbReference type="Proteomes" id="UP000245207">
    <property type="component" value="Unassembled WGS sequence"/>
</dbReference>
<keyword evidence="2" id="KW-0548">Nucleotidyltransferase</keyword>
<gene>
    <name evidence="2" type="ORF">CTI12_AA572230</name>
</gene>
<protein>
    <submittedName>
        <fullName evidence="2">Reverse transcriptase domain, Reverse transcriptase zinc-binding domain protein</fullName>
    </submittedName>
</protein>
<evidence type="ECO:0000313" key="3">
    <source>
        <dbReference type="Proteomes" id="UP000245207"/>
    </source>
</evidence>
<keyword evidence="3" id="KW-1185">Reference proteome</keyword>
<dbReference type="InterPro" id="IPR026960">
    <property type="entry name" value="RVT-Znf"/>
</dbReference>
<organism evidence="2 3">
    <name type="scientific">Artemisia annua</name>
    <name type="common">Sweet wormwood</name>
    <dbReference type="NCBI Taxonomy" id="35608"/>
    <lineage>
        <taxon>Eukaryota</taxon>
        <taxon>Viridiplantae</taxon>
        <taxon>Streptophyta</taxon>
        <taxon>Embryophyta</taxon>
        <taxon>Tracheophyta</taxon>
        <taxon>Spermatophyta</taxon>
        <taxon>Magnoliopsida</taxon>
        <taxon>eudicotyledons</taxon>
        <taxon>Gunneridae</taxon>
        <taxon>Pentapetalae</taxon>
        <taxon>asterids</taxon>
        <taxon>campanulids</taxon>
        <taxon>Asterales</taxon>
        <taxon>Asteraceae</taxon>
        <taxon>Asteroideae</taxon>
        <taxon>Anthemideae</taxon>
        <taxon>Artemisiinae</taxon>
        <taxon>Artemisia</taxon>
    </lineage>
</organism>
<evidence type="ECO:0000313" key="2">
    <source>
        <dbReference type="EMBL" id="PWA39286.1"/>
    </source>
</evidence>
<keyword evidence="2" id="KW-0808">Transferase</keyword>
<dbReference type="GO" id="GO:0003964">
    <property type="term" value="F:RNA-directed DNA polymerase activity"/>
    <property type="evidence" value="ECO:0007669"/>
    <property type="project" value="UniProtKB-KW"/>
</dbReference>
<dbReference type="AlphaFoldDB" id="A0A2U1KRD0"/>